<feature type="signal peptide" evidence="2">
    <location>
        <begin position="1"/>
        <end position="25"/>
    </location>
</feature>
<feature type="region of interest" description="Disordered" evidence="1">
    <location>
        <begin position="99"/>
        <end position="177"/>
    </location>
</feature>
<proteinExistence type="predicted"/>
<keyword evidence="6" id="KW-1185">Reference proteome</keyword>
<dbReference type="EMBL" id="JAXIOK010000019">
    <property type="protein sequence ID" value="KAK4747665.1"/>
    <property type="molecule type" value="Genomic_DNA"/>
</dbReference>
<evidence type="ECO:0000256" key="1">
    <source>
        <dbReference type="SAM" id="MobiDB-lite"/>
    </source>
</evidence>
<feature type="domain" description="DUF630" evidence="4">
    <location>
        <begin position="21"/>
        <end position="79"/>
    </location>
</feature>
<sequence length="939" mass="104854">MNGLLVLRGVFVLVFLLVVEMGCGGSKVDDTHIVSLCRERKQLIRAAADHRYELAAAHVLYFQSLTTVGEALRKFVEEELVIGANSTSSLGSPVLTFPSDDRKLSKSSDKVKNSYTSASISHSGSHNAGGDIDGSHLHLSSESDSGSELSSHSGHIHIQDSPVSRGPSPFPDPDPSTSYGVNYSYPYSNPYPYPYPYPNPNPYPYPYSYPPGEWGMEEAVQPRAYYMKKSSTPMKSVIFEEPERHSVRKNDGWAGYRNPVYEQYGAGGYFGYPEMGPPGNGFVSRTMQQEQPPPAPPSPPNVSAWDYFNVFQTYDDVYPGYYTKSGYGLGSATSSPDSNEVREREGIPDLEDETEIEMVKAVNEEKKKPSIAMASKNLGEDHSRTVPWRKNERASKVPASQQSEASSKVLSRKNERAPKVPPSQQSEASSKVPSVGSDSTHFTINKDISASSPETIKLKGSSPGGYTRKGVSFEVEAPVLDIGSQDPSSLTSLSARGTRDLEDVVSEIKHEFETASGYGKEVAVLLEVGKLPYRSKDTTLKAIFSRVMYLVAPSTSSSATLNRPTMRVSSRTMKMAKAYFADAGRELGIKSGNISTTLEKLYFLERKLYKEIKDEEKLRAVYEKKCKKLKHLDDRGAESTKIDAAQATIRSLHTRIDVCIRAVDVISSRIHKLRDEELRPQLTELIRGLIRMWKSMFKCHQKQLGAIMESKARSLKANIGSQREPSLRATAELEVELGKWRSYFNQWVDAQKSYVESLNGWLLRCLNQEPEETADGVAPFSPSRAGAPPIFVICNDWCEAMENISQERVSNAMGSFALQLHQLWERQDEEHKQRVKAEFISKDFEKQLRNLRMEQGRLEDYQAKLTAEGGVSRLDDLKVDLDSMKKKLEVERARHKETMHLVHDAASTSLQSGLLPIFETLENFTSEVLKGYLQIRLDS</sequence>
<organism evidence="5 6">
    <name type="scientific">Trapa incisa</name>
    <dbReference type="NCBI Taxonomy" id="236973"/>
    <lineage>
        <taxon>Eukaryota</taxon>
        <taxon>Viridiplantae</taxon>
        <taxon>Streptophyta</taxon>
        <taxon>Embryophyta</taxon>
        <taxon>Tracheophyta</taxon>
        <taxon>Spermatophyta</taxon>
        <taxon>Magnoliopsida</taxon>
        <taxon>eudicotyledons</taxon>
        <taxon>Gunneridae</taxon>
        <taxon>Pentapetalae</taxon>
        <taxon>rosids</taxon>
        <taxon>malvids</taxon>
        <taxon>Myrtales</taxon>
        <taxon>Lythraceae</taxon>
        <taxon>Trapa</taxon>
    </lineage>
</organism>
<gene>
    <name evidence="5" type="ORF">SAY87_014251</name>
</gene>
<feature type="chain" id="PRO_5042952422" evidence="2">
    <location>
        <begin position="26"/>
        <end position="939"/>
    </location>
</feature>
<feature type="compositionally biased region" description="Low complexity" evidence="1">
    <location>
        <begin position="142"/>
        <end position="153"/>
    </location>
</feature>
<dbReference type="Pfam" id="PF04783">
    <property type="entry name" value="DUF630"/>
    <property type="match status" value="1"/>
</dbReference>
<feature type="region of interest" description="Disordered" evidence="1">
    <location>
        <begin position="330"/>
        <end position="448"/>
    </location>
</feature>
<name>A0AAN7GJT0_9MYRT</name>
<feature type="compositionally biased region" description="Basic and acidic residues" evidence="1">
    <location>
        <begin position="378"/>
        <end position="395"/>
    </location>
</feature>
<dbReference type="InterPro" id="IPR006867">
    <property type="entry name" value="DUF632"/>
</dbReference>
<dbReference type="AlphaFoldDB" id="A0AAN7GJT0"/>
<dbReference type="Proteomes" id="UP001345219">
    <property type="component" value="Chromosome 12"/>
</dbReference>
<feature type="compositionally biased region" description="Polar residues" evidence="1">
    <location>
        <begin position="422"/>
        <end position="448"/>
    </location>
</feature>
<feature type="domain" description="DUF632" evidence="3">
    <location>
        <begin position="501"/>
        <end position="821"/>
    </location>
</feature>
<dbReference type="InterPro" id="IPR006868">
    <property type="entry name" value="DUF630"/>
</dbReference>
<feature type="compositionally biased region" description="Polar residues" evidence="1">
    <location>
        <begin position="113"/>
        <end position="126"/>
    </location>
</feature>
<reference evidence="5 6" key="1">
    <citation type="journal article" date="2023" name="Hortic Res">
        <title>Pangenome of water caltrop reveals structural variations and asymmetric subgenome divergence after allopolyploidization.</title>
        <authorList>
            <person name="Zhang X."/>
            <person name="Chen Y."/>
            <person name="Wang L."/>
            <person name="Yuan Y."/>
            <person name="Fang M."/>
            <person name="Shi L."/>
            <person name="Lu R."/>
            <person name="Comes H.P."/>
            <person name="Ma Y."/>
            <person name="Chen Y."/>
            <person name="Huang G."/>
            <person name="Zhou Y."/>
            <person name="Zheng Z."/>
            <person name="Qiu Y."/>
        </authorList>
    </citation>
    <scope>NUCLEOTIDE SEQUENCE [LARGE SCALE GENOMIC DNA]</scope>
    <source>
        <tissue evidence="5">Roots</tissue>
    </source>
</reference>
<keyword evidence="2" id="KW-0732">Signal</keyword>
<evidence type="ECO:0000256" key="2">
    <source>
        <dbReference type="SAM" id="SignalP"/>
    </source>
</evidence>
<dbReference type="Pfam" id="PF04782">
    <property type="entry name" value="DUF632"/>
    <property type="match status" value="1"/>
</dbReference>
<evidence type="ECO:0000313" key="6">
    <source>
        <dbReference type="Proteomes" id="UP001345219"/>
    </source>
</evidence>
<feature type="compositionally biased region" description="Polar residues" evidence="1">
    <location>
        <begin position="398"/>
        <end position="409"/>
    </location>
</feature>
<comment type="caution">
    <text evidence="5">The sequence shown here is derived from an EMBL/GenBank/DDBJ whole genome shotgun (WGS) entry which is preliminary data.</text>
</comment>
<feature type="compositionally biased region" description="Basic and acidic residues" evidence="1">
    <location>
        <begin position="99"/>
        <end position="112"/>
    </location>
</feature>
<protein>
    <submittedName>
        <fullName evidence="5">Uncharacterized protein</fullName>
    </submittedName>
</protein>
<evidence type="ECO:0000259" key="4">
    <source>
        <dbReference type="Pfam" id="PF04783"/>
    </source>
</evidence>
<accession>A0AAN7GJT0</accession>
<evidence type="ECO:0000259" key="3">
    <source>
        <dbReference type="Pfam" id="PF04782"/>
    </source>
</evidence>
<dbReference type="PANTHER" id="PTHR21450">
    <property type="entry name" value="PROTEIN ALTERED PHOSPHATE STARVATION RESPONSE 1"/>
    <property type="match status" value="1"/>
</dbReference>
<evidence type="ECO:0000313" key="5">
    <source>
        <dbReference type="EMBL" id="KAK4747665.1"/>
    </source>
</evidence>
<dbReference type="PANTHER" id="PTHR21450:SF2">
    <property type="entry name" value="FAMILY PROTEIN, PUTATIVE (DUF630 AND DUF632)-RELATED"/>
    <property type="match status" value="1"/>
</dbReference>